<sequence>MTVRVTRTFEFDHPPESVWAFISDPEKRAGAISVVEEFDLHPTDERKATWHVALPIPVIRSTVPVETEDVTREPPRYVKFVGRSRALRVTGEHTVEETENGARLVNEFIVDGSLPGVESFFKRNLDRELDNLEAALRRDLSNSER</sequence>
<keyword evidence="2" id="KW-1185">Reference proteome</keyword>
<accession>A0A0W1RAD7</accession>
<dbReference type="AlphaFoldDB" id="A0A0W1RAD7"/>
<dbReference type="InterPro" id="IPR023393">
    <property type="entry name" value="START-like_dom_sf"/>
</dbReference>
<comment type="caution">
    <text evidence="1">The sequence shown here is derived from an EMBL/GenBank/DDBJ whole genome shotgun (WGS) entry which is preliminary data.</text>
</comment>
<dbReference type="OrthoDB" id="25755at2157"/>
<dbReference type="Gene3D" id="3.30.530.20">
    <property type="match status" value="1"/>
</dbReference>
<dbReference type="Pfam" id="PF10604">
    <property type="entry name" value="Polyketide_cyc2"/>
    <property type="match status" value="1"/>
</dbReference>
<evidence type="ECO:0000313" key="1">
    <source>
        <dbReference type="EMBL" id="KTG10305.1"/>
    </source>
</evidence>
<dbReference type="SUPFAM" id="SSF55961">
    <property type="entry name" value="Bet v1-like"/>
    <property type="match status" value="1"/>
</dbReference>
<dbReference type="EMBL" id="LOPU01000018">
    <property type="protein sequence ID" value="KTG10305.1"/>
    <property type="molecule type" value="Genomic_DNA"/>
</dbReference>
<proteinExistence type="predicted"/>
<gene>
    <name evidence="1" type="ORF">AUR64_12065</name>
</gene>
<dbReference type="Proteomes" id="UP000054387">
    <property type="component" value="Unassembled WGS sequence"/>
</dbReference>
<dbReference type="RefSeq" id="WP_058581660.1">
    <property type="nucleotide sequence ID" value="NZ_LOPU01000018.1"/>
</dbReference>
<reference evidence="1 2" key="1">
    <citation type="submission" date="2015-12" db="EMBL/GenBank/DDBJ databases">
        <title>Haloprofundus marisrubri gen. nov., sp. nov., an extremely halophilic archaeon isolated from the Discovery deep brine-seawater interface in the Red Sea.</title>
        <authorList>
            <person name="Zhang G."/>
            <person name="Stingl U."/>
            <person name="Rashid M."/>
        </authorList>
    </citation>
    <scope>NUCLEOTIDE SEQUENCE [LARGE SCALE GENOMIC DNA]</scope>
    <source>
        <strain evidence="1 2">SB9</strain>
    </source>
</reference>
<dbReference type="STRING" id="1514971.AUR64_12065"/>
<organism evidence="1 2">
    <name type="scientific">Haloprofundus marisrubri</name>
    <dbReference type="NCBI Taxonomy" id="1514971"/>
    <lineage>
        <taxon>Archaea</taxon>
        <taxon>Methanobacteriati</taxon>
        <taxon>Methanobacteriota</taxon>
        <taxon>Stenosarchaea group</taxon>
        <taxon>Halobacteria</taxon>
        <taxon>Halobacteriales</taxon>
        <taxon>Haloferacaceae</taxon>
        <taxon>Haloprofundus</taxon>
    </lineage>
</organism>
<dbReference type="InterPro" id="IPR019587">
    <property type="entry name" value="Polyketide_cyclase/dehydratase"/>
</dbReference>
<evidence type="ECO:0000313" key="2">
    <source>
        <dbReference type="Proteomes" id="UP000054387"/>
    </source>
</evidence>
<name>A0A0W1RAD7_9EURY</name>
<protein>
    <submittedName>
        <fullName evidence="1">Polyketide cyclase</fullName>
    </submittedName>
</protein>